<evidence type="ECO:0000256" key="1">
    <source>
        <dbReference type="SAM" id="Coils"/>
    </source>
</evidence>
<dbReference type="NCBIfam" id="NF047773">
    <property type="entry name" value="phas_rel_Lepto"/>
    <property type="match status" value="1"/>
</dbReference>
<keyword evidence="3" id="KW-1185">Reference proteome</keyword>
<organism evidence="2 3">
    <name type="scientific">Lentibacillus juripiscarius</name>
    <dbReference type="NCBI Taxonomy" id="257446"/>
    <lineage>
        <taxon>Bacteria</taxon>
        <taxon>Bacillati</taxon>
        <taxon>Bacillota</taxon>
        <taxon>Bacilli</taxon>
        <taxon>Bacillales</taxon>
        <taxon>Bacillaceae</taxon>
        <taxon>Lentibacillus</taxon>
    </lineage>
</organism>
<reference evidence="3" key="1">
    <citation type="journal article" date="2019" name="Int. J. Syst. Evol. Microbiol.">
        <title>The Global Catalogue of Microorganisms (GCM) 10K type strain sequencing project: providing services to taxonomists for standard genome sequencing and annotation.</title>
        <authorList>
            <consortium name="The Broad Institute Genomics Platform"/>
            <consortium name="The Broad Institute Genome Sequencing Center for Infectious Disease"/>
            <person name="Wu L."/>
            <person name="Ma J."/>
        </authorList>
    </citation>
    <scope>NUCLEOTIDE SEQUENCE [LARGE SCALE GENOMIC DNA]</scope>
    <source>
        <strain evidence="3">TISTR 1535</strain>
    </source>
</reference>
<dbReference type="Proteomes" id="UP001597502">
    <property type="component" value="Unassembled WGS sequence"/>
</dbReference>
<sequence length="100" mass="11528">MSDFLKKGFLLGLGAALTGKEKLEQKLQELVDKGELSQDQARSVLKNFTEKGEWKTEEWNAKREEQMRELANDLGLATKEDISKMEARIAELETKREDER</sequence>
<feature type="coiled-coil region" evidence="1">
    <location>
        <begin position="13"/>
        <end position="40"/>
    </location>
</feature>
<proteinExistence type="predicted"/>
<name>A0ABW5V7W0_9BACI</name>
<protein>
    <submittedName>
        <fullName evidence="2">Phasin family protein</fullName>
    </submittedName>
</protein>
<evidence type="ECO:0000313" key="2">
    <source>
        <dbReference type="EMBL" id="MFD2762071.1"/>
    </source>
</evidence>
<dbReference type="RefSeq" id="WP_382395213.1">
    <property type="nucleotide sequence ID" value="NZ_JBHUNA010000037.1"/>
</dbReference>
<comment type="caution">
    <text evidence="2">The sequence shown here is derived from an EMBL/GenBank/DDBJ whole genome shotgun (WGS) entry which is preliminary data.</text>
</comment>
<evidence type="ECO:0000313" key="3">
    <source>
        <dbReference type="Proteomes" id="UP001597502"/>
    </source>
</evidence>
<gene>
    <name evidence="2" type="ORF">ACFSUO_14020</name>
</gene>
<accession>A0ABW5V7W0</accession>
<keyword evidence="1" id="KW-0175">Coiled coil</keyword>
<dbReference type="EMBL" id="JBHUNA010000037">
    <property type="protein sequence ID" value="MFD2762071.1"/>
    <property type="molecule type" value="Genomic_DNA"/>
</dbReference>